<evidence type="ECO:0000313" key="2">
    <source>
        <dbReference type="EMBL" id="CAF4929929.1"/>
    </source>
</evidence>
<dbReference type="EMBL" id="CAJOBI010182014">
    <property type="protein sequence ID" value="CAF4929929.1"/>
    <property type="molecule type" value="Genomic_DNA"/>
</dbReference>
<dbReference type="InterPro" id="IPR016024">
    <property type="entry name" value="ARM-type_fold"/>
</dbReference>
<reference evidence="2" key="1">
    <citation type="submission" date="2021-02" db="EMBL/GenBank/DDBJ databases">
        <authorList>
            <person name="Nowell W R."/>
        </authorList>
    </citation>
    <scope>NUCLEOTIDE SEQUENCE</scope>
</reference>
<dbReference type="Pfam" id="PF02985">
    <property type="entry name" value="HEAT"/>
    <property type="match status" value="1"/>
</dbReference>
<protein>
    <recommendedName>
        <fullName evidence="4">HEAT repeat domain-containing protein</fullName>
    </recommendedName>
</protein>
<dbReference type="AlphaFoldDB" id="A0A8S3CKH6"/>
<dbReference type="Proteomes" id="UP000676336">
    <property type="component" value="Unassembled WGS sequence"/>
</dbReference>
<comment type="caution">
    <text evidence="2">The sequence shown here is derived from an EMBL/GenBank/DDBJ whole genome shotgun (WGS) entry which is preliminary data.</text>
</comment>
<gene>
    <name evidence="2" type="ORF">SMN809_LOCUS53136</name>
</gene>
<organism evidence="2 3">
    <name type="scientific">Rotaria magnacalcarata</name>
    <dbReference type="NCBI Taxonomy" id="392030"/>
    <lineage>
        <taxon>Eukaryota</taxon>
        <taxon>Metazoa</taxon>
        <taxon>Spiralia</taxon>
        <taxon>Gnathifera</taxon>
        <taxon>Rotifera</taxon>
        <taxon>Eurotatoria</taxon>
        <taxon>Bdelloidea</taxon>
        <taxon>Philodinida</taxon>
        <taxon>Philodinidae</taxon>
        <taxon>Rotaria</taxon>
    </lineage>
</organism>
<keyword evidence="1" id="KW-0677">Repeat</keyword>
<evidence type="ECO:0000256" key="1">
    <source>
        <dbReference type="ARBA" id="ARBA00022737"/>
    </source>
</evidence>
<accession>A0A8S3CKH6</accession>
<evidence type="ECO:0000313" key="3">
    <source>
        <dbReference type="Proteomes" id="UP000676336"/>
    </source>
</evidence>
<name>A0A8S3CKH6_9BILA</name>
<sequence length="71" mass="7976">MDTDSSIRNNSWKALGNMREQACTNRILSQSPKALHDNDWRVRQSAGEALVKMGNKEVTDEVIGYIIIAVE</sequence>
<dbReference type="SUPFAM" id="SSF48371">
    <property type="entry name" value="ARM repeat"/>
    <property type="match status" value="1"/>
</dbReference>
<evidence type="ECO:0008006" key="4">
    <source>
        <dbReference type="Google" id="ProtNLM"/>
    </source>
</evidence>
<feature type="non-terminal residue" evidence="2">
    <location>
        <position position="71"/>
    </location>
</feature>
<dbReference type="InterPro" id="IPR011989">
    <property type="entry name" value="ARM-like"/>
</dbReference>
<dbReference type="InterPro" id="IPR000357">
    <property type="entry name" value="HEAT"/>
</dbReference>
<proteinExistence type="predicted"/>
<dbReference type="Gene3D" id="1.25.10.10">
    <property type="entry name" value="Leucine-rich Repeat Variant"/>
    <property type="match status" value="1"/>
</dbReference>